<feature type="compositionally biased region" description="Polar residues" evidence="1">
    <location>
        <begin position="426"/>
        <end position="438"/>
    </location>
</feature>
<dbReference type="Proteomes" id="UP001174209">
    <property type="component" value="Unassembled WGS sequence"/>
</dbReference>
<dbReference type="InterPro" id="IPR002656">
    <property type="entry name" value="Acyl_transf_3_dom"/>
</dbReference>
<dbReference type="PANTHER" id="PTHR23028">
    <property type="entry name" value="ACETYLTRANSFERASE"/>
    <property type="match status" value="1"/>
</dbReference>
<feature type="transmembrane region" description="Helical" evidence="2">
    <location>
        <begin position="221"/>
        <end position="238"/>
    </location>
</feature>
<feature type="region of interest" description="Disordered" evidence="1">
    <location>
        <begin position="368"/>
        <end position="438"/>
    </location>
</feature>
<feature type="transmembrane region" description="Helical" evidence="2">
    <location>
        <begin position="95"/>
        <end position="115"/>
    </location>
</feature>
<gene>
    <name evidence="4" type="ORF">P5G52_09225</name>
</gene>
<dbReference type="EC" id="2.3.-.-" evidence="4"/>
<feature type="transmembrane region" description="Helical" evidence="2">
    <location>
        <begin position="190"/>
        <end position="206"/>
    </location>
</feature>
<dbReference type="InterPro" id="IPR050879">
    <property type="entry name" value="Acyltransferase_3"/>
</dbReference>
<keyword evidence="2" id="KW-1133">Transmembrane helix</keyword>
<keyword evidence="4" id="KW-0808">Transferase</keyword>
<feature type="transmembrane region" description="Helical" evidence="2">
    <location>
        <begin position="269"/>
        <end position="287"/>
    </location>
</feature>
<dbReference type="Pfam" id="PF01757">
    <property type="entry name" value="Acyl_transf_3"/>
    <property type="match status" value="1"/>
</dbReference>
<dbReference type="GO" id="GO:0016746">
    <property type="term" value="F:acyltransferase activity"/>
    <property type="evidence" value="ECO:0007669"/>
    <property type="project" value="UniProtKB-KW"/>
</dbReference>
<evidence type="ECO:0000313" key="4">
    <source>
        <dbReference type="EMBL" id="MDN4611051.1"/>
    </source>
</evidence>
<reference evidence="4" key="1">
    <citation type="submission" date="2023-06" db="EMBL/GenBank/DDBJ databases">
        <title>MT1 and MT2 Draft Genomes of Novel Species.</title>
        <authorList>
            <person name="Venkateswaran K."/>
        </authorList>
    </citation>
    <scope>NUCLEOTIDE SEQUENCE</scope>
    <source>
        <strain evidence="4">IIF3SC-B10</strain>
    </source>
</reference>
<keyword evidence="5" id="KW-1185">Reference proteome</keyword>
<organism evidence="4 5">
    <name type="scientific">Arthrobacter burdickii</name>
    <dbReference type="NCBI Taxonomy" id="3035920"/>
    <lineage>
        <taxon>Bacteria</taxon>
        <taxon>Bacillati</taxon>
        <taxon>Actinomycetota</taxon>
        <taxon>Actinomycetes</taxon>
        <taxon>Micrococcales</taxon>
        <taxon>Micrococcaceae</taxon>
        <taxon>Arthrobacter</taxon>
    </lineage>
</organism>
<evidence type="ECO:0000259" key="3">
    <source>
        <dbReference type="Pfam" id="PF01757"/>
    </source>
</evidence>
<dbReference type="PANTHER" id="PTHR23028:SF53">
    <property type="entry name" value="ACYL_TRANSF_3 DOMAIN-CONTAINING PROTEIN"/>
    <property type="match status" value="1"/>
</dbReference>
<sequence length="438" mass="46634">MPRRKNPSGLWFGRPFDTRNNSLNLIRLVLALAVLVHHSWPLSGRPEEPAFAGDTLGGWAVAGFFVISGYLIAASRFSHSLGEYLVHRVARIMPAFIVCLVVVAGFFAPLGYLAAKGSLDGFFTTGTTPFNYVFSNLGLKMLRYDVAGTPAGVPYPGAWNGSLWSLYYEFYCYAILAFLGIFAIIRKSPWPLTILFVASVIAHASIEDVAPYTQGNFDFDLLFRLLPFFLGGAVVLAWKDRIGIHWLPGAASAVAAVVVTALVPGWGGAASAVFIAYATLWISTLLPSPMLIRKNDVSYGVYIYAFPIQQLLAVHGVHERGLVVYMLVAAVLTVAAGIASWLLVERPVMRAVRRHGKKPALAPVAVAAPERTAPADETASAETAPVEGVEPVGGTAPAEENVPVGGTAAAGETTSPGLQGDPLVPQRSSIVGTRATGT</sequence>
<protein>
    <submittedName>
        <fullName evidence="4">Acyltransferase</fullName>
        <ecNumber evidence="4">2.3.-.-</ecNumber>
    </submittedName>
</protein>
<feature type="transmembrane region" description="Helical" evidence="2">
    <location>
        <begin position="299"/>
        <end position="317"/>
    </location>
</feature>
<feature type="transmembrane region" description="Helical" evidence="2">
    <location>
        <begin position="166"/>
        <end position="185"/>
    </location>
</feature>
<keyword evidence="2" id="KW-0812">Transmembrane</keyword>
<feature type="transmembrane region" description="Helical" evidence="2">
    <location>
        <begin position="56"/>
        <end position="74"/>
    </location>
</feature>
<feature type="transmembrane region" description="Helical" evidence="2">
    <location>
        <begin position="323"/>
        <end position="344"/>
    </location>
</feature>
<keyword evidence="2" id="KW-0472">Membrane</keyword>
<evidence type="ECO:0000256" key="2">
    <source>
        <dbReference type="SAM" id="Phobius"/>
    </source>
</evidence>
<feature type="transmembrane region" description="Helical" evidence="2">
    <location>
        <begin position="21"/>
        <end position="40"/>
    </location>
</feature>
<dbReference type="EMBL" id="JAROCG010000001">
    <property type="protein sequence ID" value="MDN4611051.1"/>
    <property type="molecule type" value="Genomic_DNA"/>
</dbReference>
<dbReference type="RefSeq" id="WP_301226726.1">
    <property type="nucleotide sequence ID" value="NZ_JAROCG010000001.1"/>
</dbReference>
<evidence type="ECO:0000256" key="1">
    <source>
        <dbReference type="SAM" id="MobiDB-lite"/>
    </source>
</evidence>
<name>A0ABT8K0U6_9MICC</name>
<proteinExistence type="predicted"/>
<keyword evidence="4" id="KW-0012">Acyltransferase</keyword>
<accession>A0ABT8K0U6</accession>
<evidence type="ECO:0000313" key="5">
    <source>
        <dbReference type="Proteomes" id="UP001174209"/>
    </source>
</evidence>
<feature type="transmembrane region" description="Helical" evidence="2">
    <location>
        <begin position="245"/>
        <end position="263"/>
    </location>
</feature>
<feature type="domain" description="Acyltransferase 3" evidence="3">
    <location>
        <begin position="20"/>
        <end position="339"/>
    </location>
</feature>
<comment type="caution">
    <text evidence="4">The sequence shown here is derived from an EMBL/GenBank/DDBJ whole genome shotgun (WGS) entry which is preliminary data.</text>
</comment>